<keyword evidence="3" id="KW-1185">Reference proteome</keyword>
<dbReference type="Gene3D" id="3.60.10.10">
    <property type="entry name" value="Endonuclease/exonuclease/phosphatase"/>
    <property type="match status" value="1"/>
</dbReference>
<gene>
    <name evidence="2" type="ORF">LMG8286_00507</name>
</gene>
<dbReference type="InterPro" id="IPR036691">
    <property type="entry name" value="Endo/exonu/phosph_ase_sf"/>
</dbReference>
<organism evidence="2 3">
    <name type="scientific">Campylobacter suis</name>
    <dbReference type="NCBI Taxonomy" id="2790657"/>
    <lineage>
        <taxon>Bacteria</taxon>
        <taxon>Pseudomonadati</taxon>
        <taxon>Campylobacterota</taxon>
        <taxon>Epsilonproteobacteria</taxon>
        <taxon>Campylobacterales</taxon>
        <taxon>Campylobacteraceae</taxon>
        <taxon>Campylobacter</taxon>
    </lineage>
</organism>
<dbReference type="Proteomes" id="UP000789359">
    <property type="component" value="Unassembled WGS sequence"/>
</dbReference>
<dbReference type="InterPro" id="IPR005135">
    <property type="entry name" value="Endo/exonuclease/phosphatase"/>
</dbReference>
<protein>
    <recommendedName>
        <fullName evidence="1">Endonuclease/exonuclease/phosphatase domain-containing protein</fullName>
    </recommendedName>
</protein>
<sequence>MRAFLAFILLCVFTFGSTLKIATYNVENLFDGINNGNEYPDFRIEKGKWSKQKASQKISRIREVLNALDADIIALQEVENEQILKELAKGTKYTYVTFATTKNAPIGLGVLSKIRPEDSERFAVTGVKTRDILRLGFMFDNERFELFVVHFPAYKKNGFKAQQNAERTLRVALQERKNVIVLGDFNTPFSNGKTSLLYHIVTTKNYANLWNELAYKERYSFAAYGKKRAIDHILLSQEFLANGRLAYVCGSFSVFKPDFMMDGEFVKRHDKSSLYSDHLPLVFEISTDIKQRCGIIDKILKFR</sequence>
<comment type="caution">
    <text evidence="2">The sequence shown here is derived from an EMBL/GenBank/DDBJ whole genome shotgun (WGS) entry which is preliminary data.</text>
</comment>
<dbReference type="PANTHER" id="PTHR14859:SF15">
    <property type="entry name" value="ENDONUCLEASE_EXONUCLEASE_PHOSPHATASE DOMAIN-CONTAINING PROTEIN"/>
    <property type="match status" value="1"/>
</dbReference>
<dbReference type="Pfam" id="PF19580">
    <property type="entry name" value="Exo_endo_phos_3"/>
    <property type="match status" value="1"/>
</dbReference>
<proteinExistence type="predicted"/>
<dbReference type="SUPFAM" id="SSF56219">
    <property type="entry name" value="DNase I-like"/>
    <property type="match status" value="1"/>
</dbReference>
<accession>A0ABM8Q1V0</accession>
<name>A0ABM8Q1V0_9BACT</name>
<evidence type="ECO:0000313" key="2">
    <source>
        <dbReference type="EMBL" id="CAD7286727.1"/>
    </source>
</evidence>
<reference evidence="2 3" key="1">
    <citation type="submission" date="2020-11" db="EMBL/GenBank/DDBJ databases">
        <authorList>
            <person name="Peeters C."/>
        </authorList>
    </citation>
    <scope>NUCLEOTIDE SEQUENCE [LARGE SCALE GENOMIC DNA]</scope>
    <source>
        <strain evidence="2 3">LMG 8286</strain>
    </source>
</reference>
<feature type="domain" description="Endonuclease/exonuclease/phosphatase" evidence="1">
    <location>
        <begin position="21"/>
        <end position="266"/>
    </location>
</feature>
<dbReference type="PANTHER" id="PTHR14859">
    <property type="entry name" value="CALCOFLUOR WHITE HYPERSENSITIVE PROTEIN PRECURSOR"/>
    <property type="match status" value="1"/>
</dbReference>
<dbReference type="InterPro" id="IPR051916">
    <property type="entry name" value="GPI-anchor_lipid_remodeler"/>
</dbReference>
<dbReference type="RefSeq" id="WP_230056291.1">
    <property type="nucleotide sequence ID" value="NZ_CAJHOE010000001.1"/>
</dbReference>
<dbReference type="EMBL" id="CAJHOE010000001">
    <property type="protein sequence ID" value="CAD7286727.1"/>
    <property type="molecule type" value="Genomic_DNA"/>
</dbReference>
<evidence type="ECO:0000313" key="3">
    <source>
        <dbReference type="Proteomes" id="UP000789359"/>
    </source>
</evidence>
<evidence type="ECO:0000259" key="1">
    <source>
        <dbReference type="Pfam" id="PF19580"/>
    </source>
</evidence>